<sequence length="87" mass="10145">MITAEHIQTYRYYAGDIDAWARLKNSESTMTDGIWYTIQNILHDLYLTKHANTSEIFRQQLSNQIRAVCENPQVEKELLELSAETNP</sequence>
<dbReference type="OrthoDB" id="894156at2"/>
<proteinExistence type="predicted"/>
<evidence type="ECO:0000313" key="2">
    <source>
        <dbReference type="Proteomes" id="UP000273500"/>
    </source>
</evidence>
<comment type="caution">
    <text evidence="1">The sequence shown here is derived from an EMBL/GenBank/DDBJ whole genome shotgun (WGS) entry which is preliminary data.</text>
</comment>
<protein>
    <submittedName>
        <fullName evidence="1">Uncharacterized protein</fullName>
    </submittedName>
</protein>
<reference evidence="1 2" key="1">
    <citation type="submission" date="2018-12" db="EMBL/GenBank/DDBJ databases">
        <authorList>
            <person name="Feng G."/>
            <person name="Zhu H."/>
        </authorList>
    </citation>
    <scope>NUCLEOTIDE SEQUENCE [LARGE SCALE GENOMIC DNA]</scope>
    <source>
        <strain evidence="1 2">KCTC 12533</strain>
    </source>
</reference>
<dbReference type="RefSeq" id="WP_125419570.1">
    <property type="nucleotide sequence ID" value="NZ_RWIT01000004.1"/>
</dbReference>
<dbReference type="Proteomes" id="UP000273500">
    <property type="component" value="Unassembled WGS sequence"/>
</dbReference>
<evidence type="ECO:0000313" key="1">
    <source>
        <dbReference type="EMBL" id="RSK48781.1"/>
    </source>
</evidence>
<keyword evidence="2" id="KW-1185">Reference proteome</keyword>
<name>A0A428KQJ2_9BACT</name>
<accession>A0A428KQJ2</accession>
<gene>
    <name evidence="1" type="ORF">EI291_09435</name>
</gene>
<organism evidence="1 2">
    <name type="scientific">Hymenobacter rigui</name>
    <dbReference type="NCBI Taxonomy" id="334424"/>
    <lineage>
        <taxon>Bacteria</taxon>
        <taxon>Pseudomonadati</taxon>
        <taxon>Bacteroidota</taxon>
        <taxon>Cytophagia</taxon>
        <taxon>Cytophagales</taxon>
        <taxon>Hymenobacteraceae</taxon>
        <taxon>Hymenobacter</taxon>
    </lineage>
</organism>
<dbReference type="EMBL" id="RWIT01000004">
    <property type="protein sequence ID" value="RSK48781.1"/>
    <property type="molecule type" value="Genomic_DNA"/>
</dbReference>
<dbReference type="AlphaFoldDB" id="A0A428KQJ2"/>